<reference evidence="2" key="1">
    <citation type="submission" date="2006-10" db="EMBL/GenBank/DDBJ databases">
        <authorList>
            <person name="Amadeo P."/>
            <person name="Zhao Q."/>
            <person name="Wortman J."/>
            <person name="Fraser-Liggett C."/>
            <person name="Carlton J."/>
        </authorList>
    </citation>
    <scope>NUCLEOTIDE SEQUENCE</scope>
    <source>
        <strain evidence="2">G3</strain>
    </source>
</reference>
<dbReference type="KEGG" id="tva:4753644"/>
<organism evidence="2 3">
    <name type="scientific">Trichomonas vaginalis (strain ATCC PRA-98 / G3)</name>
    <dbReference type="NCBI Taxonomy" id="412133"/>
    <lineage>
        <taxon>Eukaryota</taxon>
        <taxon>Metamonada</taxon>
        <taxon>Parabasalia</taxon>
        <taxon>Trichomonadida</taxon>
        <taxon>Trichomonadidae</taxon>
        <taxon>Trichomonas</taxon>
    </lineage>
</organism>
<keyword evidence="3" id="KW-1185">Reference proteome</keyword>
<dbReference type="VEuPathDB" id="TrichDB:TVAGG3_0313660"/>
<dbReference type="EMBL" id="DS113784">
    <property type="protein sequence ID" value="EAX95882.1"/>
    <property type="molecule type" value="Genomic_DNA"/>
</dbReference>
<dbReference type="InParanoid" id="A2FGT8"/>
<dbReference type="Gene3D" id="3.30.450.20">
    <property type="entry name" value="PAS domain"/>
    <property type="match status" value="1"/>
</dbReference>
<dbReference type="Pfam" id="PF13426">
    <property type="entry name" value="PAS_9"/>
    <property type="match status" value="1"/>
</dbReference>
<dbReference type="SMR" id="A2FGT8"/>
<dbReference type="RefSeq" id="XP_001308812.1">
    <property type="nucleotide sequence ID" value="XM_001308811.1"/>
</dbReference>
<evidence type="ECO:0000259" key="1">
    <source>
        <dbReference type="Pfam" id="PF13426"/>
    </source>
</evidence>
<protein>
    <recommendedName>
        <fullName evidence="1">PAS domain-containing protein</fullName>
    </recommendedName>
</protein>
<reference evidence="2" key="2">
    <citation type="journal article" date="2007" name="Science">
        <title>Draft genome sequence of the sexually transmitted pathogen Trichomonas vaginalis.</title>
        <authorList>
            <person name="Carlton J.M."/>
            <person name="Hirt R.P."/>
            <person name="Silva J.C."/>
            <person name="Delcher A.L."/>
            <person name="Schatz M."/>
            <person name="Zhao Q."/>
            <person name="Wortman J.R."/>
            <person name="Bidwell S.L."/>
            <person name="Alsmark U.C.M."/>
            <person name="Besteiro S."/>
            <person name="Sicheritz-Ponten T."/>
            <person name="Noel C.J."/>
            <person name="Dacks J.B."/>
            <person name="Foster P.G."/>
            <person name="Simillion C."/>
            <person name="Van de Peer Y."/>
            <person name="Miranda-Saavedra D."/>
            <person name="Barton G.J."/>
            <person name="Westrop G.D."/>
            <person name="Mueller S."/>
            <person name="Dessi D."/>
            <person name="Fiori P.L."/>
            <person name="Ren Q."/>
            <person name="Paulsen I."/>
            <person name="Zhang H."/>
            <person name="Bastida-Corcuera F.D."/>
            <person name="Simoes-Barbosa A."/>
            <person name="Brown M.T."/>
            <person name="Hayes R.D."/>
            <person name="Mukherjee M."/>
            <person name="Okumura C.Y."/>
            <person name="Schneider R."/>
            <person name="Smith A.J."/>
            <person name="Vanacova S."/>
            <person name="Villalvazo M."/>
            <person name="Haas B.J."/>
            <person name="Pertea M."/>
            <person name="Feldblyum T.V."/>
            <person name="Utterback T.R."/>
            <person name="Shu C.L."/>
            <person name="Osoegawa K."/>
            <person name="de Jong P.J."/>
            <person name="Hrdy I."/>
            <person name="Horvathova L."/>
            <person name="Zubacova Z."/>
            <person name="Dolezal P."/>
            <person name="Malik S.B."/>
            <person name="Logsdon J.M. Jr."/>
            <person name="Henze K."/>
            <person name="Gupta A."/>
            <person name="Wang C.C."/>
            <person name="Dunne R.L."/>
            <person name="Upcroft J.A."/>
            <person name="Upcroft P."/>
            <person name="White O."/>
            <person name="Salzberg S.L."/>
            <person name="Tang P."/>
            <person name="Chiu C.-H."/>
            <person name="Lee Y.-S."/>
            <person name="Embley T.M."/>
            <person name="Coombs G.H."/>
            <person name="Mottram J.C."/>
            <person name="Tachezy J."/>
            <person name="Fraser-Liggett C.M."/>
            <person name="Johnson P.J."/>
        </authorList>
    </citation>
    <scope>NUCLEOTIDE SEQUENCE [LARGE SCALE GENOMIC DNA]</scope>
    <source>
        <strain evidence="2">G3</strain>
    </source>
</reference>
<dbReference type="AlphaFoldDB" id="A2FGT8"/>
<dbReference type="InterPro" id="IPR000014">
    <property type="entry name" value="PAS"/>
</dbReference>
<proteinExistence type="predicted"/>
<dbReference type="VEuPathDB" id="TrichDB:TVAG_008930"/>
<dbReference type="SUPFAM" id="SSF55785">
    <property type="entry name" value="PYP-like sensor domain (PAS domain)"/>
    <property type="match status" value="1"/>
</dbReference>
<accession>A2FGT8</accession>
<evidence type="ECO:0000313" key="3">
    <source>
        <dbReference type="Proteomes" id="UP000001542"/>
    </source>
</evidence>
<evidence type="ECO:0000313" key="2">
    <source>
        <dbReference type="EMBL" id="EAX95882.1"/>
    </source>
</evidence>
<feature type="domain" description="PAS" evidence="1">
    <location>
        <begin position="55"/>
        <end position="156"/>
    </location>
</feature>
<name>A2FGT8_TRIV3</name>
<dbReference type="Proteomes" id="UP000001542">
    <property type="component" value="Unassembled WGS sequence"/>
</dbReference>
<sequence>MKYIPPIKIPDLAKIMLYLQGEADWHRGGFIAESNNSNSSNYLSLVEYPHAIFEEDRSLLFANQSFYSLIGAPREACIGLSIDAIFSRIMDFKTDPKHPFNKILEFMDQDSNMTCVKVTTKFERGTHKSKNVEIRMSKVIAEDNKNAFILAFEDLTYHHQLEENTRYQKQIAENLKHNAIPLLLSNALTVENKLQARDFNNAGMSVFAISYASLRDEYDGELADGCLLFLKAAQEVSGVFPNIIKLMNEPPSFIYLSIPDENDPLDIRAIQIVHFMNAIINSFNSST</sequence>
<gene>
    <name evidence="2" type="ORF">TVAG_008930</name>
</gene>
<dbReference type="InterPro" id="IPR035965">
    <property type="entry name" value="PAS-like_dom_sf"/>
</dbReference>